<protein>
    <submittedName>
        <fullName evidence="1">Uncharacterized protein</fullName>
    </submittedName>
</protein>
<keyword evidence="2" id="KW-1185">Reference proteome</keyword>
<accession>A0ACD3A3F4</accession>
<evidence type="ECO:0000313" key="1">
    <source>
        <dbReference type="EMBL" id="TFK59945.1"/>
    </source>
</evidence>
<evidence type="ECO:0000313" key="2">
    <source>
        <dbReference type="Proteomes" id="UP000308600"/>
    </source>
</evidence>
<feature type="non-terminal residue" evidence="1">
    <location>
        <position position="272"/>
    </location>
</feature>
<gene>
    <name evidence="1" type="ORF">BDN72DRAFT_905395</name>
</gene>
<proteinExistence type="predicted"/>
<organism evidence="1 2">
    <name type="scientific">Pluteus cervinus</name>
    <dbReference type="NCBI Taxonomy" id="181527"/>
    <lineage>
        <taxon>Eukaryota</taxon>
        <taxon>Fungi</taxon>
        <taxon>Dikarya</taxon>
        <taxon>Basidiomycota</taxon>
        <taxon>Agaricomycotina</taxon>
        <taxon>Agaricomycetes</taxon>
        <taxon>Agaricomycetidae</taxon>
        <taxon>Agaricales</taxon>
        <taxon>Pluteineae</taxon>
        <taxon>Pluteaceae</taxon>
        <taxon>Pluteus</taxon>
    </lineage>
</organism>
<reference evidence="1 2" key="1">
    <citation type="journal article" date="2019" name="Nat. Ecol. Evol.">
        <title>Megaphylogeny resolves global patterns of mushroom evolution.</title>
        <authorList>
            <person name="Varga T."/>
            <person name="Krizsan K."/>
            <person name="Foldi C."/>
            <person name="Dima B."/>
            <person name="Sanchez-Garcia M."/>
            <person name="Sanchez-Ramirez S."/>
            <person name="Szollosi G.J."/>
            <person name="Szarkandi J.G."/>
            <person name="Papp V."/>
            <person name="Albert L."/>
            <person name="Andreopoulos W."/>
            <person name="Angelini C."/>
            <person name="Antonin V."/>
            <person name="Barry K.W."/>
            <person name="Bougher N.L."/>
            <person name="Buchanan P."/>
            <person name="Buyck B."/>
            <person name="Bense V."/>
            <person name="Catcheside P."/>
            <person name="Chovatia M."/>
            <person name="Cooper J."/>
            <person name="Damon W."/>
            <person name="Desjardin D."/>
            <person name="Finy P."/>
            <person name="Geml J."/>
            <person name="Haridas S."/>
            <person name="Hughes K."/>
            <person name="Justo A."/>
            <person name="Karasinski D."/>
            <person name="Kautmanova I."/>
            <person name="Kiss B."/>
            <person name="Kocsube S."/>
            <person name="Kotiranta H."/>
            <person name="LaButti K.M."/>
            <person name="Lechner B.E."/>
            <person name="Liimatainen K."/>
            <person name="Lipzen A."/>
            <person name="Lukacs Z."/>
            <person name="Mihaltcheva S."/>
            <person name="Morgado L.N."/>
            <person name="Niskanen T."/>
            <person name="Noordeloos M.E."/>
            <person name="Ohm R.A."/>
            <person name="Ortiz-Santana B."/>
            <person name="Ovrebo C."/>
            <person name="Racz N."/>
            <person name="Riley R."/>
            <person name="Savchenko A."/>
            <person name="Shiryaev A."/>
            <person name="Soop K."/>
            <person name="Spirin V."/>
            <person name="Szebenyi C."/>
            <person name="Tomsovsky M."/>
            <person name="Tulloss R.E."/>
            <person name="Uehling J."/>
            <person name="Grigoriev I.V."/>
            <person name="Vagvolgyi C."/>
            <person name="Papp T."/>
            <person name="Martin F.M."/>
            <person name="Miettinen O."/>
            <person name="Hibbett D.S."/>
            <person name="Nagy L.G."/>
        </authorList>
    </citation>
    <scope>NUCLEOTIDE SEQUENCE [LARGE SCALE GENOMIC DNA]</scope>
    <source>
        <strain evidence="1 2">NL-1719</strain>
    </source>
</reference>
<dbReference type="EMBL" id="ML208859">
    <property type="protein sequence ID" value="TFK59945.1"/>
    <property type="molecule type" value="Genomic_DNA"/>
</dbReference>
<sequence length="272" mass="28085">MPSASILPPHLANNPNAINLHNLPNEQLRTILEENGAAVPLGKPTKNSLVALILNNHKALGAFCKHLASLGEGSQPPPDEESSSDTGEDEFASSPTSPIPPSTSSSRSLSRSSSATPSHHQYPATTPLWMVQQLRSSNSGGTLRAVSLKEHATPSKSTVLSVASLASILPFTPKVARIAPAVHPNVTATSSRAPAAAATAAAVTFPSPVVVPAPAMPTLVVPAPRSTPASAMLATSTSLMEQGLRKLFRGLTSDLQTSLDSITQGLNSQILA</sequence>
<dbReference type="Proteomes" id="UP000308600">
    <property type="component" value="Unassembled WGS sequence"/>
</dbReference>
<name>A0ACD3A3F4_9AGAR</name>